<protein>
    <submittedName>
        <fullName evidence="1">2'-5' RNA ligase family protein</fullName>
    </submittedName>
</protein>
<gene>
    <name evidence="1" type="ORF">PU560_05395</name>
</gene>
<reference evidence="1" key="1">
    <citation type="submission" date="2023-02" db="EMBL/GenBank/DDBJ databases">
        <title>Georgenia sp.10Sc9-8, isolated from a soil sample collected from the Taklamakan desert.</title>
        <authorList>
            <person name="Liu S."/>
        </authorList>
    </citation>
    <scope>NUCLEOTIDE SEQUENCE</scope>
    <source>
        <strain evidence="1">10Sc9-8</strain>
    </source>
</reference>
<name>A0ABT5TV90_9MICO</name>
<dbReference type="PANTHER" id="PTHR40037:SF1">
    <property type="entry name" value="PHOSPHOESTERASE SAOUHSC_00951-RELATED"/>
    <property type="match status" value="1"/>
</dbReference>
<comment type="caution">
    <text evidence="1">The sequence shown here is derived from an EMBL/GenBank/DDBJ whole genome shotgun (WGS) entry which is preliminary data.</text>
</comment>
<dbReference type="InterPro" id="IPR050580">
    <property type="entry name" value="2H_phosphoesterase_YjcG-like"/>
</dbReference>
<dbReference type="SUPFAM" id="SSF55144">
    <property type="entry name" value="LigT-like"/>
    <property type="match status" value="1"/>
</dbReference>
<dbReference type="InterPro" id="IPR009097">
    <property type="entry name" value="Cyclic_Pdiesterase"/>
</dbReference>
<dbReference type="GO" id="GO:0016874">
    <property type="term" value="F:ligase activity"/>
    <property type="evidence" value="ECO:0007669"/>
    <property type="project" value="UniProtKB-KW"/>
</dbReference>
<dbReference type="PANTHER" id="PTHR40037">
    <property type="entry name" value="PHOSPHOESTERASE YJCG-RELATED"/>
    <property type="match status" value="1"/>
</dbReference>
<sequence length="185" mass="20261">MHLPPRVDDQLRIGVAVEVPEPYAALVQAQRARSGDPLARAVAPHVTILPPAVVEPEDMPAVHEHLAAAAAAHRPFVMTLQGTGTFRPVSPVVFVRVQDGAQRCAELERDVRSGPLASALRFDYYPHVTVAHDVPEAAMDEAERAMAAFHATFAISWLSLFHHHEDGVWRRDRTFPLGGGRPPEP</sequence>
<dbReference type="Pfam" id="PF13563">
    <property type="entry name" value="2_5_RNA_ligase2"/>
    <property type="match status" value="1"/>
</dbReference>
<dbReference type="Gene3D" id="3.90.1140.10">
    <property type="entry name" value="Cyclic phosphodiesterase"/>
    <property type="match status" value="1"/>
</dbReference>
<proteinExistence type="predicted"/>
<keyword evidence="2" id="KW-1185">Reference proteome</keyword>
<keyword evidence="1" id="KW-0436">Ligase</keyword>
<dbReference type="Proteomes" id="UP001165561">
    <property type="component" value="Unassembled WGS sequence"/>
</dbReference>
<evidence type="ECO:0000313" key="2">
    <source>
        <dbReference type="Proteomes" id="UP001165561"/>
    </source>
</evidence>
<accession>A0ABT5TV90</accession>
<dbReference type="EMBL" id="JARACI010000708">
    <property type="protein sequence ID" value="MDD9205904.1"/>
    <property type="molecule type" value="Genomic_DNA"/>
</dbReference>
<organism evidence="1 2">
    <name type="scientific">Georgenia halotolerans</name>
    <dbReference type="NCBI Taxonomy" id="3028317"/>
    <lineage>
        <taxon>Bacteria</taxon>
        <taxon>Bacillati</taxon>
        <taxon>Actinomycetota</taxon>
        <taxon>Actinomycetes</taxon>
        <taxon>Micrococcales</taxon>
        <taxon>Bogoriellaceae</taxon>
        <taxon>Georgenia</taxon>
    </lineage>
</organism>
<evidence type="ECO:0000313" key="1">
    <source>
        <dbReference type="EMBL" id="MDD9205904.1"/>
    </source>
</evidence>